<evidence type="ECO:0000256" key="3">
    <source>
        <dbReference type="SAM" id="MobiDB-lite"/>
    </source>
</evidence>
<dbReference type="InterPro" id="IPR000618">
    <property type="entry name" value="Insect_cuticle"/>
</dbReference>
<feature type="signal peptide" evidence="4">
    <location>
        <begin position="1"/>
        <end position="22"/>
    </location>
</feature>
<feature type="compositionally biased region" description="Acidic residues" evidence="3">
    <location>
        <begin position="147"/>
        <end position="158"/>
    </location>
</feature>
<accession>A0AAN8X5Y1</accession>
<dbReference type="GO" id="GO:0062129">
    <property type="term" value="C:chitin-based extracellular matrix"/>
    <property type="evidence" value="ECO:0007669"/>
    <property type="project" value="TreeGrafter"/>
</dbReference>
<evidence type="ECO:0000256" key="4">
    <source>
        <dbReference type="SAM" id="SignalP"/>
    </source>
</evidence>
<reference evidence="5 6" key="1">
    <citation type="submission" date="2023-11" db="EMBL/GenBank/DDBJ databases">
        <title>Halocaridina rubra genome assembly.</title>
        <authorList>
            <person name="Smith C."/>
        </authorList>
    </citation>
    <scope>NUCLEOTIDE SEQUENCE [LARGE SCALE GENOMIC DNA]</scope>
    <source>
        <strain evidence="5">EP-1</strain>
        <tissue evidence="5">Whole</tissue>
    </source>
</reference>
<dbReference type="EMBL" id="JAXCGZ010007889">
    <property type="protein sequence ID" value="KAK7078327.1"/>
    <property type="molecule type" value="Genomic_DNA"/>
</dbReference>
<keyword evidence="1 2" id="KW-0193">Cuticle</keyword>
<dbReference type="InterPro" id="IPR031311">
    <property type="entry name" value="CHIT_BIND_RR_consensus"/>
</dbReference>
<dbReference type="PANTHER" id="PTHR10380:SF173">
    <property type="entry name" value="CUTICULAR PROTEIN 47EF, ISOFORM C-RELATED"/>
    <property type="match status" value="1"/>
</dbReference>
<feature type="compositionally biased region" description="Basic residues" evidence="3">
    <location>
        <begin position="162"/>
        <end position="174"/>
    </location>
</feature>
<dbReference type="PROSITE" id="PS51155">
    <property type="entry name" value="CHIT_BIND_RR_2"/>
    <property type="match status" value="1"/>
</dbReference>
<evidence type="ECO:0000256" key="2">
    <source>
        <dbReference type="PROSITE-ProRule" id="PRU00497"/>
    </source>
</evidence>
<evidence type="ECO:0008006" key="7">
    <source>
        <dbReference type="Google" id="ProtNLM"/>
    </source>
</evidence>
<feature type="region of interest" description="Disordered" evidence="3">
    <location>
        <begin position="137"/>
        <end position="174"/>
    </location>
</feature>
<dbReference type="Pfam" id="PF00379">
    <property type="entry name" value="Chitin_bind_4"/>
    <property type="match status" value="1"/>
</dbReference>
<proteinExistence type="predicted"/>
<organism evidence="5 6">
    <name type="scientific">Halocaridina rubra</name>
    <name type="common">Hawaiian red shrimp</name>
    <dbReference type="NCBI Taxonomy" id="373956"/>
    <lineage>
        <taxon>Eukaryota</taxon>
        <taxon>Metazoa</taxon>
        <taxon>Ecdysozoa</taxon>
        <taxon>Arthropoda</taxon>
        <taxon>Crustacea</taxon>
        <taxon>Multicrustacea</taxon>
        <taxon>Malacostraca</taxon>
        <taxon>Eumalacostraca</taxon>
        <taxon>Eucarida</taxon>
        <taxon>Decapoda</taxon>
        <taxon>Pleocyemata</taxon>
        <taxon>Caridea</taxon>
        <taxon>Atyoidea</taxon>
        <taxon>Atyidae</taxon>
        <taxon>Halocaridina</taxon>
    </lineage>
</organism>
<feature type="chain" id="PRO_5042917347" description="Larval cuticle protein LCP-17" evidence="4">
    <location>
        <begin position="23"/>
        <end position="174"/>
    </location>
</feature>
<keyword evidence="4" id="KW-0732">Signal</keyword>
<name>A0AAN8X5Y1_HALRR</name>
<comment type="caution">
    <text evidence="5">The sequence shown here is derived from an EMBL/GenBank/DDBJ whole genome shotgun (WGS) entry which is preliminary data.</text>
</comment>
<sequence length="174" mass="19428">MTISFLLHYKIIIIAVLALASSAPQYNYSPPEASAEEEREVVAILKDDRNHEEDGTHSFDFEAANGIKFSQAGTPEGEDDAVIKVGQYSYIAPDGTEVEVKFVADENGFHPHSDLLPVAPAFPHPIPQFVLDQIEKAAEEDALKDLEEAEEDEEEEEEAKTRRTRTSRLYGRPK</sequence>
<evidence type="ECO:0000313" key="6">
    <source>
        <dbReference type="Proteomes" id="UP001381693"/>
    </source>
</evidence>
<dbReference type="PANTHER" id="PTHR10380">
    <property type="entry name" value="CUTICLE PROTEIN"/>
    <property type="match status" value="1"/>
</dbReference>
<dbReference type="Proteomes" id="UP001381693">
    <property type="component" value="Unassembled WGS sequence"/>
</dbReference>
<gene>
    <name evidence="5" type="ORF">SK128_001382</name>
</gene>
<feature type="compositionally biased region" description="Basic and acidic residues" evidence="3">
    <location>
        <begin position="137"/>
        <end position="146"/>
    </location>
</feature>
<protein>
    <recommendedName>
        <fullName evidence="7">Larval cuticle protein LCP-17</fullName>
    </recommendedName>
</protein>
<dbReference type="AlphaFoldDB" id="A0AAN8X5Y1"/>
<dbReference type="InterPro" id="IPR050468">
    <property type="entry name" value="Cuticle_Struct_Prot"/>
</dbReference>
<keyword evidence="6" id="KW-1185">Reference proteome</keyword>
<evidence type="ECO:0000256" key="1">
    <source>
        <dbReference type="ARBA" id="ARBA00022460"/>
    </source>
</evidence>
<evidence type="ECO:0000313" key="5">
    <source>
        <dbReference type="EMBL" id="KAK7078327.1"/>
    </source>
</evidence>
<dbReference type="PROSITE" id="PS00233">
    <property type="entry name" value="CHIT_BIND_RR_1"/>
    <property type="match status" value="1"/>
</dbReference>
<dbReference type="PRINTS" id="PR00947">
    <property type="entry name" value="CUTICLE"/>
</dbReference>
<dbReference type="GO" id="GO:0008010">
    <property type="term" value="F:structural constituent of chitin-based larval cuticle"/>
    <property type="evidence" value="ECO:0007669"/>
    <property type="project" value="TreeGrafter"/>
</dbReference>